<dbReference type="RefSeq" id="WP_119837992.1">
    <property type="nucleotide sequence ID" value="NZ_CP060436.1"/>
</dbReference>
<dbReference type="SUPFAM" id="SSF53822">
    <property type="entry name" value="Periplasmic binding protein-like I"/>
    <property type="match status" value="1"/>
</dbReference>
<dbReference type="InterPro" id="IPR006311">
    <property type="entry name" value="TAT_signal"/>
</dbReference>
<keyword evidence="3" id="KW-0813">Transport</keyword>
<dbReference type="InterPro" id="IPR051010">
    <property type="entry name" value="BCAA_transport"/>
</dbReference>
<dbReference type="Proteomes" id="UP000283786">
    <property type="component" value="Chromosome"/>
</dbReference>
<dbReference type="Gene3D" id="3.40.50.2300">
    <property type="match status" value="2"/>
</dbReference>
<dbReference type="Pfam" id="PF13458">
    <property type="entry name" value="Peripla_BP_6"/>
    <property type="match status" value="1"/>
</dbReference>
<keyword evidence="2" id="KW-0732">Signal</keyword>
<accession>A0A418SKA7</accession>
<gene>
    <name evidence="5" type="ORF">PSAL_003070</name>
</gene>
<dbReference type="OrthoDB" id="7235949at2"/>
<dbReference type="PANTHER" id="PTHR30483">
    <property type="entry name" value="LEUCINE-SPECIFIC-BINDING PROTEIN"/>
    <property type="match status" value="1"/>
</dbReference>
<keyword evidence="3" id="KW-0029">Amino-acid transport</keyword>
<reference evidence="5 6" key="1">
    <citation type="submission" date="2020-08" db="EMBL/GenBank/DDBJ databases">
        <title>Genome sequence of Rhodobacteraceae bacterium Lw-13e.</title>
        <authorList>
            <person name="Poehlein A."/>
            <person name="Wolter L."/>
            <person name="Daniel R."/>
            <person name="Brinkhoff T."/>
        </authorList>
    </citation>
    <scope>NUCLEOTIDE SEQUENCE [LARGE SCALE GENOMIC DNA]</scope>
    <source>
        <strain evidence="5 6">Lw-13e</strain>
    </source>
</reference>
<name>A0A418SKA7_9RHOB</name>
<evidence type="ECO:0000259" key="4">
    <source>
        <dbReference type="Pfam" id="PF13458"/>
    </source>
</evidence>
<sequence>MSKNLTRRGLLKTSMIGGAGLAVPTIFTGAANAFTNEPMGGSVTLGFNVPQSGPYADEGADELRAYQLAVEHLNGEGDGGMLNTFSSKALEGSGILGKKVEYVTGDTQTKSDAARASAKSMIEKDGAVMITGGSSSGVAVAVQGLCQEAGVIFMSGLTHSNDTTGKDKKANGFRHFFNAYMSGAALAPVLASQYGTDRKAYHLTADYTWGWTQEESIKAATEALGWSTVNTVRTPLAATDFSSYITPILQTDADVLILNHYGGNMVNSITNAVQFGLRDKIVNGKQFEIVVPLYSRLMAQGAGDAVKGIFGSTNWHWSLQDEGSKAFVKSFGTKYGFPPSQAAHTCYVQTLLYADAVQRAGSFNPCAVGEALVGGDSSIEGIDSPANKGFLFDGLGNGQVLYRADDHQCFKDVLVVRGKENPTSEFDLLEVVEQTPVQQVWYEPDNPMFSGGNLGSCNAGA</sequence>
<evidence type="ECO:0000256" key="3">
    <source>
        <dbReference type="ARBA" id="ARBA00022970"/>
    </source>
</evidence>
<dbReference type="AlphaFoldDB" id="A0A418SKA7"/>
<dbReference type="InterPro" id="IPR028081">
    <property type="entry name" value="Leu-bd"/>
</dbReference>
<keyword evidence="6" id="KW-1185">Reference proteome</keyword>
<dbReference type="GO" id="GO:0006865">
    <property type="term" value="P:amino acid transport"/>
    <property type="evidence" value="ECO:0007669"/>
    <property type="project" value="UniProtKB-KW"/>
</dbReference>
<proteinExistence type="inferred from homology"/>
<comment type="similarity">
    <text evidence="1">Belongs to the leucine-binding protein family.</text>
</comment>
<dbReference type="EMBL" id="CP060436">
    <property type="protein sequence ID" value="QPM89097.1"/>
    <property type="molecule type" value="Genomic_DNA"/>
</dbReference>
<dbReference type="CDD" id="cd19987">
    <property type="entry name" value="PBP1_SBP-like"/>
    <property type="match status" value="1"/>
</dbReference>
<dbReference type="PROSITE" id="PS51318">
    <property type="entry name" value="TAT"/>
    <property type="match status" value="1"/>
</dbReference>
<organism evidence="5 6">
    <name type="scientific">Pseudooceanicola algae</name>
    <dbReference type="NCBI Taxonomy" id="1537215"/>
    <lineage>
        <taxon>Bacteria</taxon>
        <taxon>Pseudomonadati</taxon>
        <taxon>Pseudomonadota</taxon>
        <taxon>Alphaproteobacteria</taxon>
        <taxon>Rhodobacterales</taxon>
        <taxon>Paracoccaceae</taxon>
        <taxon>Pseudooceanicola</taxon>
    </lineage>
</organism>
<protein>
    <recommendedName>
        <fullName evidence="4">Leucine-binding protein domain-containing protein</fullName>
    </recommendedName>
</protein>
<evidence type="ECO:0000313" key="5">
    <source>
        <dbReference type="EMBL" id="QPM89097.1"/>
    </source>
</evidence>
<evidence type="ECO:0000313" key="6">
    <source>
        <dbReference type="Proteomes" id="UP000283786"/>
    </source>
</evidence>
<evidence type="ECO:0000256" key="1">
    <source>
        <dbReference type="ARBA" id="ARBA00010062"/>
    </source>
</evidence>
<evidence type="ECO:0000256" key="2">
    <source>
        <dbReference type="ARBA" id="ARBA00022729"/>
    </source>
</evidence>
<feature type="domain" description="Leucine-binding protein" evidence="4">
    <location>
        <begin position="43"/>
        <end position="419"/>
    </location>
</feature>
<dbReference type="PANTHER" id="PTHR30483:SF6">
    <property type="entry name" value="PERIPLASMIC BINDING PROTEIN OF ABC TRANSPORTER FOR NATURAL AMINO ACIDS"/>
    <property type="match status" value="1"/>
</dbReference>
<dbReference type="InterPro" id="IPR028082">
    <property type="entry name" value="Peripla_BP_I"/>
</dbReference>
<dbReference type="KEGG" id="palw:PSAL_003070"/>